<feature type="domain" description="C2H2-type" evidence="13">
    <location>
        <begin position="433"/>
        <end position="460"/>
    </location>
</feature>
<feature type="compositionally biased region" description="Polar residues" evidence="12">
    <location>
        <begin position="849"/>
        <end position="859"/>
    </location>
</feature>
<dbReference type="Gene3D" id="3.30.160.60">
    <property type="entry name" value="Classic Zinc Finger"/>
    <property type="match status" value="10"/>
</dbReference>
<dbReference type="FunFam" id="3.30.160.60:FF:000702">
    <property type="entry name" value="Transcription factor E4F1 isoform 1"/>
    <property type="match status" value="1"/>
</dbReference>
<evidence type="ECO:0000256" key="8">
    <source>
        <dbReference type="ARBA" id="ARBA00023125"/>
    </source>
</evidence>
<keyword evidence="7" id="KW-0805">Transcription regulation</keyword>
<proteinExistence type="inferred from homology"/>
<dbReference type="PROSITE" id="PS00028">
    <property type="entry name" value="ZINC_FINGER_C2H2_1"/>
    <property type="match status" value="9"/>
</dbReference>
<evidence type="ECO:0000256" key="9">
    <source>
        <dbReference type="ARBA" id="ARBA00023163"/>
    </source>
</evidence>
<dbReference type="FunFam" id="3.30.160.60:FF:003017">
    <property type="entry name" value="Si:cabz01054396.2"/>
    <property type="match status" value="1"/>
</dbReference>
<keyword evidence="5 11" id="KW-0863">Zinc-finger</keyword>
<comment type="similarity">
    <text evidence="2">Belongs to the krueppel C2H2-type zinc-finger protein family.</text>
</comment>
<dbReference type="FunFam" id="3.30.160.60:FF:000446">
    <property type="entry name" value="Zinc finger protein"/>
    <property type="match status" value="2"/>
</dbReference>
<feature type="domain" description="C2H2-type" evidence="13">
    <location>
        <begin position="403"/>
        <end position="431"/>
    </location>
</feature>
<feature type="compositionally biased region" description="Polar residues" evidence="12">
    <location>
        <begin position="209"/>
        <end position="227"/>
    </location>
</feature>
<feature type="compositionally biased region" description="Polar residues" evidence="12">
    <location>
        <begin position="182"/>
        <end position="202"/>
    </location>
</feature>
<comment type="subcellular location">
    <subcellularLocation>
        <location evidence="1">Nucleus</location>
    </subcellularLocation>
</comment>
<evidence type="ECO:0000256" key="11">
    <source>
        <dbReference type="PROSITE-ProRule" id="PRU00042"/>
    </source>
</evidence>
<feature type="domain" description="C2H2-type" evidence="13">
    <location>
        <begin position="347"/>
        <end position="375"/>
    </location>
</feature>
<dbReference type="Pfam" id="PF00096">
    <property type="entry name" value="zf-C2H2"/>
    <property type="match status" value="7"/>
</dbReference>
<keyword evidence="9" id="KW-0804">Transcription</keyword>
<evidence type="ECO:0000256" key="7">
    <source>
        <dbReference type="ARBA" id="ARBA00023015"/>
    </source>
</evidence>
<evidence type="ECO:0000256" key="10">
    <source>
        <dbReference type="ARBA" id="ARBA00023242"/>
    </source>
</evidence>
<dbReference type="Proteomes" id="UP001201812">
    <property type="component" value="Unassembled WGS sequence"/>
</dbReference>
<dbReference type="FunFam" id="3.30.160.60:FF:000358">
    <property type="entry name" value="zinc finger protein 24"/>
    <property type="match status" value="1"/>
</dbReference>
<keyword evidence="10" id="KW-0539">Nucleus</keyword>
<dbReference type="Pfam" id="PF13912">
    <property type="entry name" value="zf-C2H2_6"/>
    <property type="match status" value="1"/>
</dbReference>
<dbReference type="SMART" id="SM00355">
    <property type="entry name" value="ZnF_C2H2"/>
    <property type="match status" value="10"/>
</dbReference>
<feature type="compositionally biased region" description="Low complexity" evidence="12">
    <location>
        <begin position="49"/>
        <end position="60"/>
    </location>
</feature>
<evidence type="ECO:0000256" key="6">
    <source>
        <dbReference type="ARBA" id="ARBA00022833"/>
    </source>
</evidence>
<feature type="region of interest" description="Disordered" evidence="12">
    <location>
        <begin position="182"/>
        <end position="247"/>
    </location>
</feature>
<dbReference type="InterPro" id="IPR036236">
    <property type="entry name" value="Znf_C2H2_sf"/>
</dbReference>
<dbReference type="FunFam" id="3.30.160.60:FF:000072">
    <property type="entry name" value="zinc finger protein 143 isoform X1"/>
    <property type="match status" value="1"/>
</dbReference>
<feature type="region of interest" description="Disordered" evidence="12">
    <location>
        <begin position="843"/>
        <end position="882"/>
    </location>
</feature>
<dbReference type="FunFam" id="3.30.160.60:FF:000184">
    <property type="entry name" value="Zinc finger protein 333"/>
    <property type="match status" value="1"/>
</dbReference>
<dbReference type="AlphaFoldDB" id="A0AAD4N8V7"/>
<evidence type="ECO:0000256" key="2">
    <source>
        <dbReference type="ARBA" id="ARBA00006991"/>
    </source>
</evidence>
<dbReference type="SUPFAM" id="SSF57667">
    <property type="entry name" value="beta-beta-alpha zinc fingers"/>
    <property type="match status" value="6"/>
</dbReference>
<dbReference type="GO" id="GO:0000122">
    <property type="term" value="P:negative regulation of transcription by RNA polymerase II"/>
    <property type="evidence" value="ECO:0007669"/>
    <property type="project" value="UniProtKB-ARBA"/>
</dbReference>
<dbReference type="PANTHER" id="PTHR24393:SF15">
    <property type="entry name" value="IP01243P-RELATED"/>
    <property type="match status" value="1"/>
</dbReference>
<feature type="region of interest" description="Disordered" evidence="12">
    <location>
        <begin position="31"/>
        <end position="87"/>
    </location>
</feature>
<name>A0AAD4N8V7_9BILA</name>
<feature type="domain" description="C2H2-type" evidence="13">
    <location>
        <begin position="376"/>
        <end position="403"/>
    </location>
</feature>
<evidence type="ECO:0000256" key="12">
    <source>
        <dbReference type="SAM" id="MobiDB-lite"/>
    </source>
</evidence>
<dbReference type="PANTHER" id="PTHR24393">
    <property type="entry name" value="ZINC FINGER PROTEIN"/>
    <property type="match status" value="1"/>
</dbReference>
<feature type="domain" description="C2H2-type" evidence="13">
    <location>
        <begin position="319"/>
        <end position="346"/>
    </location>
</feature>
<keyword evidence="8" id="KW-0238">DNA-binding</keyword>
<evidence type="ECO:0000313" key="15">
    <source>
        <dbReference type="Proteomes" id="UP001201812"/>
    </source>
</evidence>
<dbReference type="FunFam" id="3.30.160.60:FF:000193">
    <property type="entry name" value="Zinc finger protein 300"/>
    <property type="match status" value="2"/>
</dbReference>
<feature type="compositionally biased region" description="Low complexity" evidence="12">
    <location>
        <begin position="697"/>
        <end position="714"/>
    </location>
</feature>
<keyword evidence="4" id="KW-0677">Repeat</keyword>
<keyword evidence="6" id="KW-0862">Zinc</keyword>
<feature type="compositionally biased region" description="Low complexity" evidence="12">
    <location>
        <begin position="235"/>
        <end position="247"/>
    </location>
</feature>
<protein>
    <submittedName>
        <fullName evidence="14">Zinc-finger double domain-containing protein</fullName>
    </submittedName>
</protein>
<dbReference type="GO" id="GO:0001228">
    <property type="term" value="F:DNA-binding transcription activator activity, RNA polymerase II-specific"/>
    <property type="evidence" value="ECO:0007669"/>
    <property type="project" value="TreeGrafter"/>
</dbReference>
<dbReference type="PROSITE" id="PS50157">
    <property type="entry name" value="ZINC_FINGER_C2H2_2"/>
    <property type="match status" value="10"/>
</dbReference>
<evidence type="ECO:0000256" key="3">
    <source>
        <dbReference type="ARBA" id="ARBA00022723"/>
    </source>
</evidence>
<dbReference type="InterPro" id="IPR013087">
    <property type="entry name" value="Znf_C2H2_type"/>
</dbReference>
<dbReference type="GO" id="GO:0000978">
    <property type="term" value="F:RNA polymerase II cis-regulatory region sequence-specific DNA binding"/>
    <property type="evidence" value="ECO:0007669"/>
    <property type="project" value="TreeGrafter"/>
</dbReference>
<feature type="compositionally biased region" description="Polar residues" evidence="12">
    <location>
        <begin position="33"/>
        <end position="48"/>
    </location>
</feature>
<dbReference type="EMBL" id="JAKKPZ010000011">
    <property type="protein sequence ID" value="KAI1715621.1"/>
    <property type="molecule type" value="Genomic_DNA"/>
</dbReference>
<sequence length="1044" mass="112829">MVIQVVDSFSNEPQKVVPLITTSLAGGCDVENNKSCGETSGRNNETVASGSSKGGSPSTGDETDLSDSGEESASVSANKGNSLSPDNLLNVDAGPSFLSKVGLGTSSGRSCGSNSSFVSSSSTTFSNTNMVNQLHLYCTNSPTRSAAINGGGTSEGLVLLSPPLPFEEAAEAEIPRVINSSERVHQSSAASPFESNRHQSPNGIKKTTVIRSNRSPDSAEIFSQPSPASCVLTKSPPSSSMSNRSSSVCSSASPSALNAVTATVIQSKRKSLSHFDESGNPIEGSSIEKRHKCEICGKGFPYLSILESHKRCHTGEKPFSCHFCDKKFAQKATLQVHERTHTGEKPYKCKYCEKTFAQYGTKTVHEKSAHLGIRNYKCPKCNKCLSSPSALYTHKKTHGDKSFQCNFCPKTFTLKNYLKLHIKQVHEHNERKHVCKFCSKTFAYAGSLQVHVRTHTGERPYMCKFCPKAFASQGNLQSHERTHTGERPYTCEQCGRSFIQRNEDPNSTQQQSISQALLTAVTAANAGYRNTRPQPQNEFVCKFCGKRYAYASSLYVHTRLHTGERPFRCNFCDKSFTNQGNMQVHQRVHTGEKPYKCDACGKSYAQKVGLKIHQEQCQVHGSRRGSVMTVGTNESESSPSITGEEGSDGFGDIGGLHMEGHANGMIVMEDEKNLTCNENLTNFLNGALKSHNHATVHSPSSQSSSLFSSPTHSQRNSISEGVLTNGFTASLIEANRGHQPSQLADSHVQHHQLQPTYQQNVNVFGLRLPIANGVAAGQLTGTSNSQFGNTNGAPRLLIDSNGGTNALLQSPTANHAGFLSQSCPSVLSDLTLALAAALASQPTTPTALSNSGTHFTSMAPSGHTLVPQAGNTNSLAQHHHEPQSNTLAALLFEQLNNHNQQLAALKALMDFSSVIPSNSPPATSSGLVQPTPIYPSQNSQSAYQISSTPQVNNTYPLLNSQIHQQLLQQLLYTTPHSQQGPLGSTQLASFGGTATETCHLPRPLPSNWPQLQLFKNLQNRLPLSPQWDILINCHHINDESTKFV</sequence>
<dbReference type="GO" id="GO:0005634">
    <property type="term" value="C:nucleus"/>
    <property type="evidence" value="ECO:0007669"/>
    <property type="project" value="UniProtKB-SubCell"/>
</dbReference>
<evidence type="ECO:0000256" key="5">
    <source>
        <dbReference type="ARBA" id="ARBA00022771"/>
    </source>
</evidence>
<feature type="domain" description="C2H2-type" evidence="13">
    <location>
        <begin position="595"/>
        <end position="625"/>
    </location>
</feature>
<feature type="domain" description="C2H2-type" evidence="13">
    <location>
        <begin position="291"/>
        <end position="318"/>
    </location>
</feature>
<feature type="domain" description="C2H2-type" evidence="13">
    <location>
        <begin position="567"/>
        <end position="594"/>
    </location>
</feature>
<comment type="caution">
    <text evidence="14">The sequence shown here is derived from an EMBL/GenBank/DDBJ whole genome shotgun (WGS) entry which is preliminary data.</text>
</comment>
<evidence type="ECO:0000256" key="1">
    <source>
        <dbReference type="ARBA" id="ARBA00004123"/>
    </source>
</evidence>
<feature type="domain" description="C2H2-type" evidence="13">
    <location>
        <begin position="539"/>
        <end position="566"/>
    </location>
</feature>
<gene>
    <name evidence="14" type="ORF">DdX_07943</name>
</gene>
<feature type="compositionally biased region" description="Polar residues" evidence="12">
    <location>
        <begin position="71"/>
        <end position="87"/>
    </location>
</feature>
<feature type="region of interest" description="Disordered" evidence="12">
    <location>
        <begin position="693"/>
        <end position="717"/>
    </location>
</feature>
<accession>A0AAD4N8V7</accession>
<keyword evidence="3" id="KW-0479">Metal-binding</keyword>
<evidence type="ECO:0000259" key="13">
    <source>
        <dbReference type="PROSITE" id="PS50157"/>
    </source>
</evidence>
<feature type="domain" description="C2H2-type" evidence="13">
    <location>
        <begin position="461"/>
        <end position="488"/>
    </location>
</feature>
<evidence type="ECO:0000313" key="14">
    <source>
        <dbReference type="EMBL" id="KAI1715621.1"/>
    </source>
</evidence>
<keyword evidence="15" id="KW-1185">Reference proteome</keyword>
<evidence type="ECO:0000256" key="4">
    <source>
        <dbReference type="ARBA" id="ARBA00022737"/>
    </source>
</evidence>
<organism evidence="14 15">
    <name type="scientific">Ditylenchus destructor</name>
    <dbReference type="NCBI Taxonomy" id="166010"/>
    <lineage>
        <taxon>Eukaryota</taxon>
        <taxon>Metazoa</taxon>
        <taxon>Ecdysozoa</taxon>
        <taxon>Nematoda</taxon>
        <taxon>Chromadorea</taxon>
        <taxon>Rhabditida</taxon>
        <taxon>Tylenchina</taxon>
        <taxon>Tylenchomorpha</taxon>
        <taxon>Sphaerularioidea</taxon>
        <taxon>Anguinidae</taxon>
        <taxon>Anguininae</taxon>
        <taxon>Ditylenchus</taxon>
    </lineage>
</organism>
<feature type="compositionally biased region" description="Acidic residues" evidence="12">
    <location>
        <begin position="61"/>
        <end position="70"/>
    </location>
</feature>
<reference evidence="14" key="1">
    <citation type="submission" date="2022-01" db="EMBL/GenBank/DDBJ databases">
        <title>Genome Sequence Resource for Two Populations of Ditylenchus destructor, the Migratory Endoparasitic Phytonematode.</title>
        <authorList>
            <person name="Zhang H."/>
            <person name="Lin R."/>
            <person name="Xie B."/>
        </authorList>
    </citation>
    <scope>NUCLEOTIDE SEQUENCE</scope>
    <source>
        <strain evidence="14">BazhouSP</strain>
    </source>
</reference>
<dbReference type="GO" id="GO:0008270">
    <property type="term" value="F:zinc ion binding"/>
    <property type="evidence" value="ECO:0007669"/>
    <property type="project" value="UniProtKB-KW"/>
</dbReference>